<feature type="transmembrane region" description="Helical" evidence="1">
    <location>
        <begin position="78"/>
        <end position="97"/>
    </location>
</feature>
<dbReference type="Gene3D" id="3.10.20.90">
    <property type="entry name" value="Phosphatidylinositol 3-kinase Catalytic Subunit, Chain A, domain 1"/>
    <property type="match status" value="1"/>
</dbReference>
<dbReference type="AlphaFoldDB" id="A0AAD5LD53"/>
<dbReference type="Proteomes" id="UP001209570">
    <property type="component" value="Unassembled WGS sequence"/>
</dbReference>
<dbReference type="PANTHER" id="PTHR10666">
    <property type="entry name" value="UBIQUITIN"/>
    <property type="match status" value="1"/>
</dbReference>
<dbReference type="PROSITE" id="PS50053">
    <property type="entry name" value="UBIQUITIN_2"/>
    <property type="match status" value="1"/>
</dbReference>
<dbReference type="InterPro" id="IPR019956">
    <property type="entry name" value="Ubiquitin_dom"/>
</dbReference>
<reference evidence="3" key="1">
    <citation type="submission" date="2021-12" db="EMBL/GenBank/DDBJ databases">
        <title>Prjna785345.</title>
        <authorList>
            <person name="Rujirawat T."/>
            <person name="Krajaejun T."/>
        </authorList>
    </citation>
    <scope>NUCLEOTIDE SEQUENCE</scope>
    <source>
        <strain evidence="3">Pi057C3</strain>
    </source>
</reference>
<dbReference type="PRINTS" id="PR00348">
    <property type="entry name" value="UBIQUITIN"/>
</dbReference>
<keyword evidence="1" id="KW-0812">Transmembrane</keyword>
<feature type="domain" description="Ubiquitin-like" evidence="2">
    <location>
        <begin position="1"/>
        <end position="77"/>
    </location>
</feature>
<keyword evidence="4" id="KW-1185">Reference proteome</keyword>
<evidence type="ECO:0000313" key="3">
    <source>
        <dbReference type="EMBL" id="KAJ0394078.1"/>
    </source>
</evidence>
<accession>A0AAD5LD53</accession>
<evidence type="ECO:0000313" key="4">
    <source>
        <dbReference type="Proteomes" id="UP001209570"/>
    </source>
</evidence>
<protein>
    <recommendedName>
        <fullName evidence="2">Ubiquitin-like domain-containing protein</fullName>
    </recommendedName>
</protein>
<sequence length="122" mass="13288">MQLFVRSDTGRTLVLSVDQHATIQDLLATCSDKEQQASNADRCLWYGGVPLRSARTLADYGIQNHATLECSVRLRGGCFAFSVMLWIIIFVLCLLGVCTCGLSLPIALCLVPIALLLPLCCL</sequence>
<dbReference type="EMBL" id="JAKCXM010000437">
    <property type="protein sequence ID" value="KAJ0394078.1"/>
    <property type="molecule type" value="Genomic_DNA"/>
</dbReference>
<dbReference type="InterPro" id="IPR050158">
    <property type="entry name" value="Ubiquitin_ubiquitin-like"/>
</dbReference>
<keyword evidence="1" id="KW-0472">Membrane</keyword>
<dbReference type="InterPro" id="IPR029071">
    <property type="entry name" value="Ubiquitin-like_domsf"/>
</dbReference>
<feature type="transmembrane region" description="Helical" evidence="1">
    <location>
        <begin position="103"/>
        <end position="121"/>
    </location>
</feature>
<evidence type="ECO:0000256" key="1">
    <source>
        <dbReference type="SAM" id="Phobius"/>
    </source>
</evidence>
<dbReference type="SUPFAM" id="SSF54236">
    <property type="entry name" value="Ubiquitin-like"/>
    <property type="match status" value="1"/>
</dbReference>
<name>A0AAD5LD53_PYTIN</name>
<comment type="caution">
    <text evidence="3">The sequence shown here is derived from an EMBL/GenBank/DDBJ whole genome shotgun (WGS) entry which is preliminary data.</text>
</comment>
<evidence type="ECO:0000259" key="2">
    <source>
        <dbReference type="PROSITE" id="PS50053"/>
    </source>
</evidence>
<dbReference type="Pfam" id="PF00240">
    <property type="entry name" value="ubiquitin"/>
    <property type="match status" value="1"/>
</dbReference>
<dbReference type="InterPro" id="IPR000626">
    <property type="entry name" value="Ubiquitin-like_dom"/>
</dbReference>
<keyword evidence="1" id="KW-1133">Transmembrane helix</keyword>
<organism evidence="3 4">
    <name type="scientific">Pythium insidiosum</name>
    <name type="common">Pythiosis disease agent</name>
    <dbReference type="NCBI Taxonomy" id="114742"/>
    <lineage>
        <taxon>Eukaryota</taxon>
        <taxon>Sar</taxon>
        <taxon>Stramenopiles</taxon>
        <taxon>Oomycota</taxon>
        <taxon>Peronosporomycetes</taxon>
        <taxon>Pythiales</taxon>
        <taxon>Pythiaceae</taxon>
        <taxon>Pythium</taxon>
    </lineage>
</organism>
<gene>
    <name evidence="3" type="ORF">P43SY_010117</name>
</gene>
<proteinExistence type="predicted"/>